<protein>
    <recommendedName>
        <fullName evidence="3">F-box domain-containing protein</fullName>
    </recommendedName>
</protein>
<comment type="caution">
    <text evidence="1">The sequence shown here is derived from an EMBL/GenBank/DDBJ whole genome shotgun (WGS) entry which is preliminary data.</text>
</comment>
<accession>A0AAW1T3F4</accession>
<evidence type="ECO:0000313" key="2">
    <source>
        <dbReference type="Proteomes" id="UP001485043"/>
    </source>
</evidence>
<dbReference type="AlphaFoldDB" id="A0AAW1T3F4"/>
<dbReference type="Proteomes" id="UP001485043">
    <property type="component" value="Unassembled WGS sequence"/>
</dbReference>
<organism evidence="1 2">
    <name type="scientific">Apatococcus fuscideae</name>
    <dbReference type="NCBI Taxonomy" id="2026836"/>
    <lineage>
        <taxon>Eukaryota</taxon>
        <taxon>Viridiplantae</taxon>
        <taxon>Chlorophyta</taxon>
        <taxon>core chlorophytes</taxon>
        <taxon>Trebouxiophyceae</taxon>
        <taxon>Chlorellales</taxon>
        <taxon>Chlorellaceae</taxon>
        <taxon>Apatococcus</taxon>
    </lineage>
</organism>
<evidence type="ECO:0000313" key="1">
    <source>
        <dbReference type="EMBL" id="KAK9863648.1"/>
    </source>
</evidence>
<reference evidence="1 2" key="1">
    <citation type="journal article" date="2024" name="Nat. Commun.">
        <title>Phylogenomics reveals the evolutionary origins of lichenization in chlorophyte algae.</title>
        <authorList>
            <person name="Puginier C."/>
            <person name="Libourel C."/>
            <person name="Otte J."/>
            <person name="Skaloud P."/>
            <person name="Haon M."/>
            <person name="Grisel S."/>
            <person name="Petersen M."/>
            <person name="Berrin J.G."/>
            <person name="Delaux P.M."/>
            <person name="Dal Grande F."/>
            <person name="Keller J."/>
        </authorList>
    </citation>
    <scope>NUCLEOTIDE SEQUENCE [LARGE SCALE GENOMIC DNA]</scope>
    <source>
        <strain evidence="1 2">SAG 2523</strain>
    </source>
</reference>
<sequence>MATLTSDWDSLPHHVQTKILRCVPLSSPKLKLNRVSRSWRVLMLGDVHDSARDWCSGHPVTIADHVVQQPYTILQIPQQLRSIRICSSHTSCMQSFDLGALPAGVAELSISGFDHVTATATSGKHAQASPWEGTCKPQGVAIELHAAAAAAAAIQPLPLAASLQTLEIGAEGLSQQVLQMCWPLLQSLRLDFGYFQDKSDDPSLAATDFPQLQELILGGWGPETRFCPGYIPQTLCEDHIFSCCRYLSTFPNLRRCVIAAPAWQFPDINLPEGCQLELGSCKPGYRGSCGLRCRFSLLHLGLGPGVQRALSHLRLRLVHRVGLAFHDPLVLDLSPLQHCLQLANLHIAVEKDLSRAWSIAGLQLLPANLTCTVDLCPVGVPPHIVQTDGSPAGECRITIARPDGPPG</sequence>
<name>A0AAW1T3F4_9CHLO</name>
<gene>
    <name evidence="1" type="ORF">WJX84_007253</name>
</gene>
<evidence type="ECO:0008006" key="3">
    <source>
        <dbReference type="Google" id="ProtNLM"/>
    </source>
</evidence>
<proteinExistence type="predicted"/>
<keyword evidence="2" id="KW-1185">Reference proteome</keyword>
<dbReference type="EMBL" id="JALJOV010000446">
    <property type="protein sequence ID" value="KAK9863648.1"/>
    <property type="molecule type" value="Genomic_DNA"/>
</dbReference>